<dbReference type="RefSeq" id="WP_311601663.1">
    <property type="nucleotide sequence ID" value="NZ_JAVREM010000040.1"/>
</dbReference>
<evidence type="ECO:0000259" key="1">
    <source>
        <dbReference type="Pfam" id="PF06054"/>
    </source>
</evidence>
<dbReference type="EMBL" id="JAVREM010000040">
    <property type="protein sequence ID" value="MDT0321447.1"/>
    <property type="molecule type" value="Genomic_DNA"/>
</dbReference>
<feature type="domain" description="Competence protein CoiA nuclease-like" evidence="1">
    <location>
        <begin position="78"/>
        <end position="162"/>
    </location>
</feature>
<comment type="caution">
    <text evidence="2">The sequence shown here is derived from an EMBL/GenBank/DDBJ whole genome shotgun (WGS) entry which is preliminary data.</text>
</comment>
<protein>
    <submittedName>
        <fullName evidence="2">Competence protein CoiA family protein</fullName>
    </submittedName>
</protein>
<proteinExistence type="predicted"/>
<evidence type="ECO:0000313" key="3">
    <source>
        <dbReference type="Proteomes" id="UP001183420"/>
    </source>
</evidence>
<reference evidence="3" key="1">
    <citation type="submission" date="2023-07" db="EMBL/GenBank/DDBJ databases">
        <title>30 novel species of actinomycetes from the DSMZ collection.</title>
        <authorList>
            <person name="Nouioui I."/>
        </authorList>
    </citation>
    <scope>NUCLEOTIDE SEQUENCE [LARGE SCALE GENOMIC DNA]</scope>
    <source>
        <strain evidence="3">DSM 44918</strain>
    </source>
</reference>
<dbReference type="InterPro" id="IPR010330">
    <property type="entry name" value="CoiA_nuc"/>
</dbReference>
<gene>
    <name evidence="2" type="ORF">RNC47_24260</name>
</gene>
<dbReference type="Proteomes" id="UP001183420">
    <property type="component" value="Unassembled WGS sequence"/>
</dbReference>
<evidence type="ECO:0000313" key="2">
    <source>
        <dbReference type="EMBL" id="MDT0321447.1"/>
    </source>
</evidence>
<organism evidence="2 3">
    <name type="scientific">Streptomyces millisiae</name>
    <dbReference type="NCBI Taxonomy" id="3075542"/>
    <lineage>
        <taxon>Bacteria</taxon>
        <taxon>Bacillati</taxon>
        <taxon>Actinomycetota</taxon>
        <taxon>Actinomycetes</taxon>
        <taxon>Kitasatosporales</taxon>
        <taxon>Streptomycetaceae</taxon>
        <taxon>Streptomyces</taxon>
    </lineage>
</organism>
<accession>A0ABU2LW92</accession>
<dbReference type="Pfam" id="PF06054">
    <property type="entry name" value="CoiA_nuc"/>
    <property type="match status" value="1"/>
</dbReference>
<name>A0ABU2LW92_9ACTN</name>
<keyword evidence="3" id="KW-1185">Reference proteome</keyword>
<sequence length="433" mass="48149">MVFVGVHDAWGRIDVTRPDLGCDQDRASIHKTKPPAPLTCYECGWQLHLVHKAHAAYDLWFLRHANKAPHCATKTAGEGLQHHLLKLDLAHHARAAGWTAEYEVPAADGTWRADVLATSPDGARRVALEAQMASISVADITARTARYRADGIEVCWFTDRKTIPWLGDVPAAQIARPENNGPVQVTAGPARFVPEWCEDRGSCGGCQCESCASGVDGPLPCGGHGTWQTVDPFPLDRFVRAICTDATRPHQLRTEEDEDQWRWITRRYFELEEEQVQAQARREQAVDRLLARHRRQAADARDHQAAIEALLQRQKALTRPAVEYVYQHTGRYPRVAEHGTPEFAMGVPIYLGDALCAVICPVASRIPAVRERLAGLILFAATERERDRIVANAQPGQRIEVLEAQQDTEPPSPPDQGITVKAAVHRMLGLDRM</sequence>